<dbReference type="Pfam" id="PF21006">
    <property type="entry name" value="NHase_beta_N"/>
    <property type="match status" value="1"/>
</dbReference>
<evidence type="ECO:0000256" key="3">
    <source>
        <dbReference type="ARBA" id="ARBA00013079"/>
    </source>
</evidence>
<evidence type="ECO:0000256" key="2">
    <source>
        <dbReference type="ARBA" id="ARBA00009098"/>
    </source>
</evidence>
<evidence type="ECO:0000256" key="5">
    <source>
        <dbReference type="ARBA" id="ARBA00044877"/>
    </source>
</evidence>
<feature type="non-terminal residue" evidence="8">
    <location>
        <position position="192"/>
    </location>
</feature>
<keyword evidence="4" id="KW-0456">Lyase</keyword>
<comment type="function">
    <text evidence="1">NHase catalyzes the hydration of various nitrile compounds to the corresponding amides.</text>
</comment>
<organism evidence="8">
    <name type="scientific">marine metagenome</name>
    <dbReference type="NCBI Taxonomy" id="408172"/>
    <lineage>
        <taxon>unclassified sequences</taxon>
        <taxon>metagenomes</taxon>
        <taxon>ecological metagenomes</taxon>
    </lineage>
</organism>
<dbReference type="InterPro" id="IPR003168">
    <property type="entry name" value="Nitrile_hydratase_bsu"/>
</dbReference>
<dbReference type="GO" id="GO:0018822">
    <property type="term" value="F:nitrile hydratase activity"/>
    <property type="evidence" value="ECO:0007669"/>
    <property type="project" value="UniProtKB-EC"/>
</dbReference>
<reference evidence="8" key="1">
    <citation type="submission" date="2018-05" db="EMBL/GenBank/DDBJ databases">
        <authorList>
            <person name="Lanie J.A."/>
            <person name="Ng W.-L."/>
            <person name="Kazmierczak K.M."/>
            <person name="Andrzejewski T.M."/>
            <person name="Davidsen T.M."/>
            <person name="Wayne K.J."/>
            <person name="Tettelin H."/>
            <person name="Glass J.I."/>
            <person name="Rusch D."/>
            <person name="Podicherti R."/>
            <person name="Tsui H.-C.T."/>
            <person name="Winkler M.E."/>
        </authorList>
    </citation>
    <scope>NUCLEOTIDE SEQUENCE</scope>
</reference>
<dbReference type="InterPro" id="IPR008990">
    <property type="entry name" value="Elect_transpt_acc-like_dom_sf"/>
</dbReference>
<evidence type="ECO:0000256" key="4">
    <source>
        <dbReference type="ARBA" id="ARBA00023239"/>
    </source>
</evidence>
<dbReference type="Gene3D" id="1.10.472.20">
    <property type="entry name" value="Nitrile hydratase, beta subunit"/>
    <property type="match status" value="1"/>
</dbReference>
<evidence type="ECO:0000313" key="8">
    <source>
        <dbReference type="EMBL" id="SVA69604.1"/>
    </source>
</evidence>
<name>A0A381XXW1_9ZZZZ</name>
<evidence type="ECO:0000256" key="1">
    <source>
        <dbReference type="ARBA" id="ARBA00004042"/>
    </source>
</evidence>
<dbReference type="EMBL" id="UINC01016777">
    <property type="protein sequence ID" value="SVA69604.1"/>
    <property type="molecule type" value="Genomic_DNA"/>
</dbReference>
<proteinExistence type="inferred from homology"/>
<dbReference type="Pfam" id="PF02211">
    <property type="entry name" value="NHase_beta_C"/>
    <property type="match status" value="1"/>
</dbReference>
<comment type="catalytic activity">
    <reaction evidence="5">
        <text>an aliphatic primary amide = an aliphatic nitrile + H2O</text>
        <dbReference type="Rhea" id="RHEA:12673"/>
        <dbReference type="ChEBI" id="CHEBI:15377"/>
        <dbReference type="ChEBI" id="CHEBI:65285"/>
        <dbReference type="ChEBI" id="CHEBI:80291"/>
        <dbReference type="EC" id="4.2.1.84"/>
    </reaction>
</comment>
<evidence type="ECO:0000259" key="6">
    <source>
        <dbReference type="Pfam" id="PF02211"/>
    </source>
</evidence>
<dbReference type="Gene3D" id="2.30.30.50">
    <property type="match status" value="1"/>
</dbReference>
<dbReference type="GO" id="GO:0046914">
    <property type="term" value="F:transition metal ion binding"/>
    <property type="evidence" value="ECO:0007669"/>
    <property type="project" value="InterPro"/>
</dbReference>
<dbReference type="SUPFAM" id="SSF50090">
    <property type="entry name" value="Electron transport accessory proteins"/>
    <property type="match status" value="1"/>
</dbReference>
<accession>A0A381XXW1</accession>
<dbReference type="InterPro" id="IPR024690">
    <property type="entry name" value="CN_hydtase_beta_dom_C"/>
</dbReference>
<dbReference type="InterPro" id="IPR042262">
    <property type="entry name" value="CN_hydtase_beta_C"/>
</dbReference>
<dbReference type="AlphaFoldDB" id="A0A381XXW1"/>
<feature type="domain" description="Nitrile hydratase beta subunit" evidence="6">
    <location>
        <begin position="121"/>
        <end position="192"/>
    </location>
</feature>
<dbReference type="NCBIfam" id="TIGR03888">
    <property type="entry name" value="nitrile_beta"/>
    <property type="match status" value="1"/>
</dbReference>
<dbReference type="InterPro" id="IPR049054">
    <property type="entry name" value="CN_hydtase_beta-like_N"/>
</dbReference>
<evidence type="ECO:0000259" key="7">
    <source>
        <dbReference type="Pfam" id="PF21006"/>
    </source>
</evidence>
<protein>
    <recommendedName>
        <fullName evidence="3">nitrile hydratase</fullName>
        <ecNumber evidence="3">4.2.1.84</ecNumber>
    </recommendedName>
</protein>
<comment type="similarity">
    <text evidence="2">Belongs to the nitrile hydratase subunit beta family.</text>
</comment>
<feature type="domain" description="Nitrile hydratase beta subunit-like N-terminal" evidence="7">
    <location>
        <begin position="1"/>
        <end position="98"/>
    </location>
</feature>
<sequence length="192" mass="22676">MNSIHDMGGMHGFGPIVVEDNEPVFHEDWEGRVYALALTWYPWARYKEWGSFRHTLEKIPPKDYLSMSYYERWFFVNEQKALQTGIVTENELKNGHADPEYLMPHLEPQSDSWLDSGRLDQEIDARFEPGEVVRARELNERGHNRLPRYVRSKKGIVIKDNGVYALQDTNEKDEQPYDDPQHVYTVRFSSRE</sequence>
<dbReference type="EC" id="4.2.1.84" evidence="3"/>
<gene>
    <name evidence="8" type="ORF">METZ01_LOCUS122458</name>
</gene>